<keyword evidence="5" id="KW-0547">Nucleotide-binding</keyword>
<keyword evidence="4" id="KW-0808">Transferase</keyword>
<dbReference type="InterPro" id="IPR036890">
    <property type="entry name" value="HATPase_C_sf"/>
</dbReference>
<evidence type="ECO:0000256" key="9">
    <source>
        <dbReference type="SAM" id="Phobius"/>
    </source>
</evidence>
<dbReference type="EMBL" id="JMQI01000077">
    <property type="protein sequence ID" value="KDN16992.1"/>
    <property type="molecule type" value="Genomic_DNA"/>
</dbReference>
<comment type="caution">
    <text evidence="11">The sequence shown here is derived from an EMBL/GenBank/DDBJ whole genome shotgun (WGS) entry which is preliminary data.</text>
</comment>
<keyword evidence="7" id="KW-0067">ATP-binding</keyword>
<dbReference type="PANTHER" id="PTHR24421">
    <property type="entry name" value="NITRATE/NITRITE SENSOR PROTEIN NARX-RELATED"/>
    <property type="match status" value="1"/>
</dbReference>
<evidence type="ECO:0000256" key="8">
    <source>
        <dbReference type="ARBA" id="ARBA00023012"/>
    </source>
</evidence>
<dbReference type="InterPro" id="IPR011712">
    <property type="entry name" value="Sig_transdc_His_kin_sub3_dim/P"/>
</dbReference>
<feature type="transmembrane region" description="Helical" evidence="9">
    <location>
        <begin position="53"/>
        <end position="74"/>
    </location>
</feature>
<dbReference type="PANTHER" id="PTHR24421:SF10">
    <property type="entry name" value="NITRATE_NITRITE SENSOR PROTEIN NARQ"/>
    <property type="match status" value="1"/>
</dbReference>
<evidence type="ECO:0000256" key="4">
    <source>
        <dbReference type="ARBA" id="ARBA00022679"/>
    </source>
</evidence>
<evidence type="ECO:0000259" key="10">
    <source>
        <dbReference type="Pfam" id="PF07730"/>
    </source>
</evidence>
<evidence type="ECO:0000256" key="6">
    <source>
        <dbReference type="ARBA" id="ARBA00022777"/>
    </source>
</evidence>
<feature type="transmembrane region" description="Helical" evidence="9">
    <location>
        <begin position="107"/>
        <end position="138"/>
    </location>
</feature>
<dbReference type="Proteomes" id="UP000027345">
    <property type="component" value="Unassembled WGS sequence"/>
</dbReference>
<feature type="transmembrane region" description="Helical" evidence="9">
    <location>
        <begin position="16"/>
        <end position="41"/>
    </location>
</feature>
<evidence type="ECO:0000313" key="12">
    <source>
        <dbReference type="Proteomes" id="UP000027345"/>
    </source>
</evidence>
<name>A0A066TTV4_9PSEU</name>
<organism evidence="11 12">
    <name type="scientific">Amycolatopsis rifamycinica</name>
    <dbReference type="NCBI Taxonomy" id="287986"/>
    <lineage>
        <taxon>Bacteria</taxon>
        <taxon>Bacillati</taxon>
        <taxon>Actinomycetota</taxon>
        <taxon>Actinomycetes</taxon>
        <taxon>Pseudonocardiales</taxon>
        <taxon>Pseudonocardiaceae</taxon>
        <taxon>Amycolatopsis</taxon>
    </lineage>
</organism>
<dbReference type="GO" id="GO:0046983">
    <property type="term" value="F:protein dimerization activity"/>
    <property type="evidence" value="ECO:0007669"/>
    <property type="project" value="InterPro"/>
</dbReference>
<dbReference type="GO" id="GO:0016020">
    <property type="term" value="C:membrane"/>
    <property type="evidence" value="ECO:0007669"/>
    <property type="project" value="InterPro"/>
</dbReference>
<proteinExistence type="predicted"/>
<dbReference type="SUPFAM" id="SSF55874">
    <property type="entry name" value="ATPase domain of HSP90 chaperone/DNA topoisomerase II/histidine kinase"/>
    <property type="match status" value="1"/>
</dbReference>
<dbReference type="OrthoDB" id="227596at2"/>
<dbReference type="CDD" id="cd16917">
    <property type="entry name" value="HATPase_UhpB-NarQ-NarX-like"/>
    <property type="match status" value="1"/>
</dbReference>
<keyword evidence="9" id="KW-1133">Transmembrane helix</keyword>
<dbReference type="InterPro" id="IPR050482">
    <property type="entry name" value="Sensor_HK_TwoCompSys"/>
</dbReference>
<keyword evidence="9" id="KW-0812">Transmembrane</keyword>
<feature type="domain" description="Signal transduction histidine kinase subgroup 3 dimerisation and phosphoacceptor" evidence="10">
    <location>
        <begin position="210"/>
        <end position="275"/>
    </location>
</feature>
<feature type="transmembrane region" description="Helical" evidence="9">
    <location>
        <begin position="158"/>
        <end position="182"/>
    </location>
</feature>
<dbReference type="AlphaFoldDB" id="A0A066TTV4"/>
<dbReference type="GO" id="GO:0000155">
    <property type="term" value="F:phosphorelay sensor kinase activity"/>
    <property type="evidence" value="ECO:0007669"/>
    <property type="project" value="InterPro"/>
</dbReference>
<evidence type="ECO:0000256" key="2">
    <source>
        <dbReference type="ARBA" id="ARBA00012438"/>
    </source>
</evidence>
<keyword evidence="8" id="KW-0902">Two-component regulatory system</keyword>
<dbReference type="RefSeq" id="WP_043788247.1">
    <property type="nucleotide sequence ID" value="NZ_JMQI01000077.1"/>
</dbReference>
<evidence type="ECO:0000313" key="11">
    <source>
        <dbReference type="EMBL" id="KDN16992.1"/>
    </source>
</evidence>
<dbReference type="Gene3D" id="3.30.565.10">
    <property type="entry name" value="Histidine kinase-like ATPase, C-terminal domain"/>
    <property type="match status" value="1"/>
</dbReference>
<evidence type="ECO:0000256" key="3">
    <source>
        <dbReference type="ARBA" id="ARBA00022553"/>
    </source>
</evidence>
<dbReference type="Pfam" id="PF07730">
    <property type="entry name" value="HisKA_3"/>
    <property type="match status" value="1"/>
</dbReference>
<keyword evidence="6 11" id="KW-0418">Kinase</keyword>
<dbReference type="EC" id="2.7.13.3" evidence="2"/>
<evidence type="ECO:0000256" key="1">
    <source>
        <dbReference type="ARBA" id="ARBA00000085"/>
    </source>
</evidence>
<evidence type="ECO:0000256" key="5">
    <source>
        <dbReference type="ARBA" id="ARBA00022741"/>
    </source>
</evidence>
<reference evidence="11 12" key="1">
    <citation type="submission" date="2014-05" db="EMBL/GenBank/DDBJ databases">
        <title>Draft genome sequence of Amycolatopsis rifamycinica DSM 46095.</title>
        <authorList>
            <person name="Lal R."/>
            <person name="Saxena A."/>
            <person name="Kumari R."/>
            <person name="Mukherjee U."/>
            <person name="Singh P."/>
            <person name="Sangwan N."/>
            <person name="Mahato N.K."/>
        </authorList>
    </citation>
    <scope>NUCLEOTIDE SEQUENCE [LARGE SCALE GENOMIC DNA]</scope>
    <source>
        <strain evidence="11 12">DSM 46095</strain>
    </source>
</reference>
<sequence length="408" mass="43146">MRILRPLTSKATYRRWVYLVLGGAISVPYLLFSAVAVPSLLPFVTTPEQATVVGGLLTAAVVAGTAFLPAVHVLESAAVRELLDDPVPDAPAKPGTRQGRRRAAVMFVLHVGAGFVVSFFSLAVPVAVGLSVSAVFTGQLFRDGAGGEITVPVGWPSVWLPAVFLLALVLLIYTAWAIGGLLRRAATALLGTTAAERIARLERRTEQLAERNRLARDLHDSVGHALSVVTVQAGAARRTLRTDPDFTEKALGAIEESARTALDDLDHVLGLLREEAAGRTPQPTLAGLPALFETTRLAGVDVTAEVGGDLAAVPPVVSREVYRILQECLTNAVRHAGRVPVTVVVGVAAHELRARVVNPLGNGSRRSGGYRGLRGMAERVVLLGGELSAGPVDGRWEVVVRVPWGSGR</sequence>
<evidence type="ECO:0000256" key="7">
    <source>
        <dbReference type="ARBA" id="ARBA00022840"/>
    </source>
</evidence>
<keyword evidence="12" id="KW-1185">Reference proteome</keyword>
<comment type="catalytic activity">
    <reaction evidence="1">
        <text>ATP + protein L-histidine = ADP + protein N-phospho-L-histidine.</text>
        <dbReference type="EC" id="2.7.13.3"/>
    </reaction>
</comment>
<dbReference type="Gene3D" id="1.20.5.1930">
    <property type="match status" value="1"/>
</dbReference>
<keyword evidence="9" id="KW-0472">Membrane</keyword>
<dbReference type="STRING" id="287986.DV20_38470"/>
<dbReference type="GO" id="GO:0005524">
    <property type="term" value="F:ATP binding"/>
    <property type="evidence" value="ECO:0007669"/>
    <property type="project" value="UniProtKB-KW"/>
</dbReference>
<protein>
    <recommendedName>
        <fullName evidence="2">histidine kinase</fullName>
        <ecNumber evidence="2">2.7.13.3</ecNumber>
    </recommendedName>
</protein>
<gene>
    <name evidence="11" type="ORF">DV20_38470</name>
</gene>
<keyword evidence="3" id="KW-0597">Phosphoprotein</keyword>
<dbReference type="eggNOG" id="COG4585">
    <property type="taxonomic scope" value="Bacteria"/>
</dbReference>
<accession>A0A066TTV4</accession>